<protein>
    <recommendedName>
        <fullName evidence="3">CsbD-like domain-containing protein</fullName>
    </recommendedName>
</protein>
<sequence length="69" mass="7318">MNRNRVSGTFDEVVGSAKRKAGQWTGNTPLQVKGIAQQIKGKIENTLGKAKDAVHGANRGTKAQNGART</sequence>
<organism evidence="4 5">
    <name type="scientific">Candidatus Sulfuritelmatomonas gaucii</name>
    <dbReference type="NCBI Taxonomy" id="2043161"/>
    <lineage>
        <taxon>Bacteria</taxon>
        <taxon>Pseudomonadati</taxon>
        <taxon>Acidobacteriota</taxon>
        <taxon>Terriglobia</taxon>
        <taxon>Terriglobales</taxon>
        <taxon>Acidobacteriaceae</taxon>
        <taxon>Candidatus Sulfuritelmatomonas</taxon>
    </lineage>
</organism>
<dbReference type="Gene3D" id="1.10.1470.10">
    <property type="entry name" value="YjbJ"/>
    <property type="match status" value="1"/>
</dbReference>
<evidence type="ECO:0000313" key="4">
    <source>
        <dbReference type="EMBL" id="SPE31356.1"/>
    </source>
</evidence>
<evidence type="ECO:0000256" key="1">
    <source>
        <dbReference type="ARBA" id="ARBA00009129"/>
    </source>
</evidence>
<accession>A0A2N9M788</accession>
<feature type="domain" description="CsbD-like" evidence="3">
    <location>
        <begin position="4"/>
        <end position="55"/>
    </location>
</feature>
<proteinExistence type="inferred from homology"/>
<name>A0A2N9M788_9BACT</name>
<feature type="region of interest" description="Disordered" evidence="2">
    <location>
        <begin position="50"/>
        <end position="69"/>
    </location>
</feature>
<gene>
    <name evidence="4" type="ORF">SBA5_880024</name>
</gene>
<comment type="similarity">
    <text evidence="1">Belongs to the UPF0337 (CsbD) family.</text>
</comment>
<evidence type="ECO:0000256" key="2">
    <source>
        <dbReference type="SAM" id="MobiDB-lite"/>
    </source>
</evidence>
<reference evidence="5" key="1">
    <citation type="submission" date="2018-02" db="EMBL/GenBank/DDBJ databases">
        <authorList>
            <person name="Hausmann B."/>
        </authorList>
    </citation>
    <scope>NUCLEOTIDE SEQUENCE [LARGE SCALE GENOMIC DNA]</scope>
    <source>
        <strain evidence="5">Peat soil MAG SbA5</strain>
    </source>
</reference>
<dbReference type="Proteomes" id="UP000239735">
    <property type="component" value="Unassembled WGS sequence"/>
</dbReference>
<dbReference type="Pfam" id="PF05532">
    <property type="entry name" value="CsbD"/>
    <property type="match status" value="1"/>
</dbReference>
<dbReference type="InterPro" id="IPR008462">
    <property type="entry name" value="CsbD"/>
</dbReference>
<dbReference type="EMBL" id="OKRB01000150">
    <property type="protein sequence ID" value="SPE31356.1"/>
    <property type="molecule type" value="Genomic_DNA"/>
</dbReference>
<dbReference type="InterPro" id="IPR036629">
    <property type="entry name" value="YjbJ_sf"/>
</dbReference>
<dbReference type="AlphaFoldDB" id="A0A2N9M788"/>
<evidence type="ECO:0000259" key="3">
    <source>
        <dbReference type="Pfam" id="PF05532"/>
    </source>
</evidence>
<dbReference type="OrthoDB" id="122890at2"/>
<dbReference type="SUPFAM" id="SSF69047">
    <property type="entry name" value="Hypothetical protein YjbJ"/>
    <property type="match status" value="1"/>
</dbReference>
<evidence type="ECO:0000313" key="5">
    <source>
        <dbReference type="Proteomes" id="UP000239735"/>
    </source>
</evidence>